<sequence>MKILEIDYLTGETKEVPLLNGIHGLYHWEVNDGRLYILKKEFPTSWKRILYSYNINDVRLE</sequence>
<proteinExistence type="predicted"/>
<dbReference type="RefSeq" id="WP_146194230.1">
    <property type="nucleotide sequence ID" value="NZ_QFRJ01000013.1"/>
</dbReference>
<reference evidence="1 2" key="1">
    <citation type="submission" date="2018-05" db="EMBL/GenBank/DDBJ databases">
        <title>Brumimicrobium oceani sp. nov., isolated from coastal sediment.</title>
        <authorList>
            <person name="Kou Y."/>
        </authorList>
    </citation>
    <scope>NUCLEOTIDE SEQUENCE [LARGE SCALE GENOMIC DNA]</scope>
    <source>
        <strain evidence="1 2">C305</strain>
    </source>
</reference>
<name>A0A2U2X592_9FLAO</name>
<reference evidence="1 2" key="2">
    <citation type="submission" date="2018-05" db="EMBL/GenBank/DDBJ databases">
        <authorList>
            <person name="Lanie J.A."/>
            <person name="Ng W.-L."/>
            <person name="Kazmierczak K.M."/>
            <person name="Andrzejewski T.M."/>
            <person name="Davidsen T.M."/>
            <person name="Wayne K.J."/>
            <person name="Tettelin H."/>
            <person name="Glass J.I."/>
            <person name="Rusch D."/>
            <person name="Podicherti R."/>
            <person name="Tsui H.-C.T."/>
            <person name="Winkler M.E."/>
        </authorList>
    </citation>
    <scope>NUCLEOTIDE SEQUENCE [LARGE SCALE GENOMIC DNA]</scope>
    <source>
        <strain evidence="1 2">C305</strain>
    </source>
</reference>
<keyword evidence="2" id="KW-1185">Reference proteome</keyword>
<accession>A0A2U2X592</accession>
<gene>
    <name evidence="1" type="ORF">DIT68_13765</name>
</gene>
<organism evidence="1 2">
    <name type="scientific">Brumimicrobium oceani</name>
    <dbReference type="NCBI Taxonomy" id="2100725"/>
    <lineage>
        <taxon>Bacteria</taxon>
        <taxon>Pseudomonadati</taxon>
        <taxon>Bacteroidota</taxon>
        <taxon>Flavobacteriia</taxon>
        <taxon>Flavobacteriales</taxon>
        <taxon>Crocinitomicaceae</taxon>
        <taxon>Brumimicrobium</taxon>
    </lineage>
</organism>
<protein>
    <submittedName>
        <fullName evidence="1">Uncharacterized protein</fullName>
    </submittedName>
</protein>
<dbReference type="EMBL" id="QFRJ01000013">
    <property type="protein sequence ID" value="PWH82958.1"/>
    <property type="molecule type" value="Genomic_DNA"/>
</dbReference>
<evidence type="ECO:0000313" key="2">
    <source>
        <dbReference type="Proteomes" id="UP000245370"/>
    </source>
</evidence>
<comment type="caution">
    <text evidence="1">The sequence shown here is derived from an EMBL/GenBank/DDBJ whole genome shotgun (WGS) entry which is preliminary data.</text>
</comment>
<dbReference type="Proteomes" id="UP000245370">
    <property type="component" value="Unassembled WGS sequence"/>
</dbReference>
<dbReference type="AlphaFoldDB" id="A0A2U2X592"/>
<evidence type="ECO:0000313" key="1">
    <source>
        <dbReference type="EMBL" id="PWH82958.1"/>
    </source>
</evidence>